<dbReference type="AlphaFoldDB" id="A0A290Q644"/>
<dbReference type="SUPFAM" id="SSF88659">
    <property type="entry name" value="Sigma3 and sigma4 domains of RNA polymerase sigma factors"/>
    <property type="match status" value="1"/>
</dbReference>
<keyword evidence="4" id="KW-0804">Transcription</keyword>
<sequence>MKSHPGSDLADWLALRGGDDEALGRMIARWEKPLFNFAWRYVRNSADARDLSAEVFVKLYQHRERLAEDSNISAWLFTTLVNLCRNRHRWRERHPSVSLDETAGREPVAEAPAPDDAMERKETIEALGAAIDRLPHDLKATLLLHHYEHLSYREIGEVTGCSERGVETRLYRARQRLKDELAGLRVEAGR</sequence>
<comment type="similarity">
    <text evidence="1">Belongs to the sigma-70 factor family. ECF subfamily.</text>
</comment>
<protein>
    <submittedName>
        <fullName evidence="8">RNA polymerase subunit sigma-24</fullName>
    </submittedName>
</protein>
<evidence type="ECO:0000256" key="4">
    <source>
        <dbReference type="ARBA" id="ARBA00023163"/>
    </source>
</evidence>
<evidence type="ECO:0000256" key="2">
    <source>
        <dbReference type="ARBA" id="ARBA00023015"/>
    </source>
</evidence>
<dbReference type="Pfam" id="PF08281">
    <property type="entry name" value="Sigma70_r4_2"/>
    <property type="match status" value="1"/>
</dbReference>
<dbReference type="CDD" id="cd06171">
    <property type="entry name" value="Sigma70_r4"/>
    <property type="match status" value="1"/>
</dbReference>
<keyword evidence="2" id="KW-0805">Transcription regulation</keyword>
<reference evidence="8 9" key="1">
    <citation type="submission" date="2017-09" db="EMBL/GenBank/DDBJ databases">
        <title>Complete genome sequence of Verrucomicrobial strain HZ-65, isolated from freshwater.</title>
        <authorList>
            <person name="Choi A."/>
        </authorList>
    </citation>
    <scope>NUCLEOTIDE SEQUENCE [LARGE SCALE GENOMIC DNA]</scope>
    <source>
        <strain evidence="8 9">HZ-65</strain>
    </source>
</reference>
<dbReference type="InterPro" id="IPR013325">
    <property type="entry name" value="RNA_pol_sigma_r2"/>
</dbReference>
<dbReference type="GO" id="GO:0006352">
    <property type="term" value="P:DNA-templated transcription initiation"/>
    <property type="evidence" value="ECO:0007669"/>
    <property type="project" value="InterPro"/>
</dbReference>
<dbReference type="Gene3D" id="1.10.1740.10">
    <property type="match status" value="1"/>
</dbReference>
<dbReference type="Pfam" id="PF04542">
    <property type="entry name" value="Sigma70_r2"/>
    <property type="match status" value="1"/>
</dbReference>
<evidence type="ECO:0000313" key="8">
    <source>
        <dbReference type="EMBL" id="ATC63903.1"/>
    </source>
</evidence>
<dbReference type="InterPro" id="IPR013324">
    <property type="entry name" value="RNA_pol_sigma_r3/r4-like"/>
</dbReference>
<dbReference type="Gene3D" id="1.10.10.10">
    <property type="entry name" value="Winged helix-like DNA-binding domain superfamily/Winged helix DNA-binding domain"/>
    <property type="match status" value="1"/>
</dbReference>
<dbReference type="NCBIfam" id="TIGR02937">
    <property type="entry name" value="sigma70-ECF"/>
    <property type="match status" value="1"/>
</dbReference>
<dbReference type="GO" id="GO:0003677">
    <property type="term" value="F:DNA binding"/>
    <property type="evidence" value="ECO:0007669"/>
    <property type="project" value="InterPro"/>
</dbReference>
<evidence type="ECO:0000259" key="6">
    <source>
        <dbReference type="Pfam" id="PF04542"/>
    </source>
</evidence>
<proteinExistence type="inferred from homology"/>
<keyword evidence="9" id="KW-1185">Reference proteome</keyword>
<gene>
    <name evidence="8" type="ORF">CMV30_08040</name>
</gene>
<dbReference type="InterPro" id="IPR014284">
    <property type="entry name" value="RNA_pol_sigma-70_dom"/>
</dbReference>
<keyword evidence="3" id="KW-0731">Sigma factor</keyword>
<organism evidence="8 9">
    <name type="scientific">Nibricoccus aquaticus</name>
    <dbReference type="NCBI Taxonomy" id="2576891"/>
    <lineage>
        <taxon>Bacteria</taxon>
        <taxon>Pseudomonadati</taxon>
        <taxon>Verrucomicrobiota</taxon>
        <taxon>Opitutia</taxon>
        <taxon>Opitutales</taxon>
        <taxon>Opitutaceae</taxon>
        <taxon>Nibricoccus</taxon>
    </lineage>
</organism>
<dbReference type="SUPFAM" id="SSF88946">
    <property type="entry name" value="Sigma2 domain of RNA polymerase sigma factors"/>
    <property type="match status" value="1"/>
</dbReference>
<dbReference type="PANTHER" id="PTHR43133">
    <property type="entry name" value="RNA POLYMERASE ECF-TYPE SIGMA FACTO"/>
    <property type="match status" value="1"/>
</dbReference>
<dbReference type="RefSeq" id="WP_096055535.1">
    <property type="nucleotide sequence ID" value="NZ_CP023344.1"/>
</dbReference>
<feature type="domain" description="RNA polymerase sigma-70 region 2" evidence="6">
    <location>
        <begin position="26"/>
        <end position="92"/>
    </location>
</feature>
<dbReference type="KEGG" id="vbh:CMV30_08040"/>
<dbReference type="InterPro" id="IPR007627">
    <property type="entry name" value="RNA_pol_sigma70_r2"/>
</dbReference>
<dbReference type="InterPro" id="IPR013249">
    <property type="entry name" value="RNA_pol_sigma70_r4_t2"/>
</dbReference>
<name>A0A290Q644_9BACT</name>
<feature type="domain" description="RNA polymerase sigma factor 70 region 4 type 2" evidence="7">
    <location>
        <begin position="125"/>
        <end position="177"/>
    </location>
</feature>
<dbReference type="InterPro" id="IPR036388">
    <property type="entry name" value="WH-like_DNA-bd_sf"/>
</dbReference>
<evidence type="ECO:0000256" key="1">
    <source>
        <dbReference type="ARBA" id="ARBA00010641"/>
    </source>
</evidence>
<dbReference type="InterPro" id="IPR039425">
    <property type="entry name" value="RNA_pol_sigma-70-like"/>
</dbReference>
<evidence type="ECO:0000313" key="9">
    <source>
        <dbReference type="Proteomes" id="UP000217265"/>
    </source>
</evidence>
<evidence type="ECO:0000256" key="3">
    <source>
        <dbReference type="ARBA" id="ARBA00023082"/>
    </source>
</evidence>
<dbReference type="EMBL" id="CP023344">
    <property type="protein sequence ID" value="ATC63903.1"/>
    <property type="molecule type" value="Genomic_DNA"/>
</dbReference>
<dbReference type="GO" id="GO:0016987">
    <property type="term" value="F:sigma factor activity"/>
    <property type="evidence" value="ECO:0007669"/>
    <property type="project" value="UniProtKB-KW"/>
</dbReference>
<dbReference type="Proteomes" id="UP000217265">
    <property type="component" value="Chromosome"/>
</dbReference>
<evidence type="ECO:0000259" key="7">
    <source>
        <dbReference type="Pfam" id="PF08281"/>
    </source>
</evidence>
<accession>A0A290Q644</accession>
<dbReference type="OrthoDB" id="193693at2"/>
<evidence type="ECO:0000256" key="5">
    <source>
        <dbReference type="SAM" id="MobiDB-lite"/>
    </source>
</evidence>
<dbReference type="PANTHER" id="PTHR43133:SF25">
    <property type="entry name" value="RNA POLYMERASE SIGMA FACTOR RFAY-RELATED"/>
    <property type="match status" value="1"/>
</dbReference>
<feature type="region of interest" description="Disordered" evidence="5">
    <location>
        <begin position="98"/>
        <end position="117"/>
    </location>
</feature>